<dbReference type="EMBL" id="JAYMYS010000006">
    <property type="protein sequence ID" value="KAK7388728.1"/>
    <property type="molecule type" value="Genomic_DNA"/>
</dbReference>
<organism evidence="1 2">
    <name type="scientific">Psophocarpus tetragonolobus</name>
    <name type="common">Winged bean</name>
    <name type="synonym">Dolichos tetragonolobus</name>
    <dbReference type="NCBI Taxonomy" id="3891"/>
    <lineage>
        <taxon>Eukaryota</taxon>
        <taxon>Viridiplantae</taxon>
        <taxon>Streptophyta</taxon>
        <taxon>Embryophyta</taxon>
        <taxon>Tracheophyta</taxon>
        <taxon>Spermatophyta</taxon>
        <taxon>Magnoliopsida</taxon>
        <taxon>eudicotyledons</taxon>
        <taxon>Gunneridae</taxon>
        <taxon>Pentapetalae</taxon>
        <taxon>rosids</taxon>
        <taxon>fabids</taxon>
        <taxon>Fabales</taxon>
        <taxon>Fabaceae</taxon>
        <taxon>Papilionoideae</taxon>
        <taxon>50 kb inversion clade</taxon>
        <taxon>NPAAA clade</taxon>
        <taxon>indigoferoid/millettioid clade</taxon>
        <taxon>Phaseoleae</taxon>
        <taxon>Psophocarpus</taxon>
    </lineage>
</organism>
<evidence type="ECO:0000313" key="2">
    <source>
        <dbReference type="Proteomes" id="UP001386955"/>
    </source>
</evidence>
<evidence type="ECO:0000313" key="1">
    <source>
        <dbReference type="EMBL" id="KAK7388728.1"/>
    </source>
</evidence>
<dbReference type="AlphaFoldDB" id="A0AAN9S6X9"/>
<protein>
    <submittedName>
        <fullName evidence="1">Uncharacterized protein</fullName>
    </submittedName>
</protein>
<keyword evidence="2" id="KW-1185">Reference proteome</keyword>
<reference evidence="1 2" key="1">
    <citation type="submission" date="2024-01" db="EMBL/GenBank/DDBJ databases">
        <title>The genomes of 5 underutilized Papilionoideae crops provide insights into root nodulation and disease resistanc.</title>
        <authorList>
            <person name="Jiang F."/>
        </authorList>
    </citation>
    <scope>NUCLEOTIDE SEQUENCE [LARGE SCALE GENOMIC DNA]</scope>
    <source>
        <strain evidence="1">DUOXIRENSHENG_FW03</strain>
        <tissue evidence="1">Leaves</tissue>
    </source>
</reference>
<sequence>MFNVVVNTCDFVSVSEHIIYTVLSTQIVFHRPTTRYLRSPNTSAASAHFSREPPCQTGLFRRAFQQATTSRPPPLSSARFSISTLEQILKEKDKKRWIWSSLVPDRTSLLKDNRQPQRPDGKF</sequence>
<accession>A0AAN9S6X9</accession>
<dbReference type="Proteomes" id="UP001386955">
    <property type="component" value="Unassembled WGS sequence"/>
</dbReference>
<name>A0AAN9S6X9_PSOTE</name>
<gene>
    <name evidence="1" type="ORF">VNO78_23555</name>
</gene>
<proteinExistence type="predicted"/>
<comment type="caution">
    <text evidence="1">The sequence shown here is derived from an EMBL/GenBank/DDBJ whole genome shotgun (WGS) entry which is preliminary data.</text>
</comment>